<dbReference type="AlphaFoldDB" id="A0A9P6CXN3"/>
<protein>
    <submittedName>
        <fullName evidence="3">Uncharacterized protein</fullName>
    </submittedName>
</protein>
<feature type="chain" id="PRO_5040144034" evidence="2">
    <location>
        <begin position="21"/>
        <end position="395"/>
    </location>
</feature>
<dbReference type="EMBL" id="MU155157">
    <property type="protein sequence ID" value="KAF9483127.1"/>
    <property type="molecule type" value="Genomic_DNA"/>
</dbReference>
<dbReference type="OrthoDB" id="5348546at2759"/>
<dbReference type="PROSITE" id="PS51257">
    <property type="entry name" value="PROKAR_LIPOPROTEIN"/>
    <property type="match status" value="1"/>
</dbReference>
<organism evidence="3 4">
    <name type="scientific">Pholiota conissans</name>
    <dbReference type="NCBI Taxonomy" id="109636"/>
    <lineage>
        <taxon>Eukaryota</taxon>
        <taxon>Fungi</taxon>
        <taxon>Dikarya</taxon>
        <taxon>Basidiomycota</taxon>
        <taxon>Agaricomycotina</taxon>
        <taxon>Agaricomycetes</taxon>
        <taxon>Agaricomycetidae</taxon>
        <taxon>Agaricales</taxon>
        <taxon>Agaricineae</taxon>
        <taxon>Strophariaceae</taxon>
        <taxon>Pholiota</taxon>
    </lineage>
</organism>
<sequence length="395" mass="43842">MAKMPRFDCILEAHLSSVLAAPTATACGGGVDQVQAIFTQPRANYAPVAVQHYVHRFSPAADAHQQNSACCYCARHLISEQFRAASASITMSITRPGVSRPPPLAVFYVTPAKSTHCIILHVHYFSEPQMVSASKTRRSALLQCTLNALVHYHASSIISARPHATAVDIASSSNAMQHPTDVSSAGQFPTDNSSFLPSPPPTQQHPPSSRNATNLNVQYRRGKLTSNLTSREANRHLRIYRNYSTSPPSTRPNTVSPQSSIADPTTVHPENRRERCQQQRQELQDDERMELDTPLDPETRAQVCGLLIEAMALSRASSLPISTFYKLSVQSQPPAEGTTHRTRVVVYVPEIDEDQERAALIKAMTLRPEKRGETKNYKQYYWRSVGKSTVWDPEE</sequence>
<evidence type="ECO:0000256" key="2">
    <source>
        <dbReference type="SAM" id="SignalP"/>
    </source>
</evidence>
<evidence type="ECO:0000313" key="4">
    <source>
        <dbReference type="Proteomes" id="UP000807469"/>
    </source>
</evidence>
<keyword evidence="2" id="KW-0732">Signal</keyword>
<feature type="region of interest" description="Disordered" evidence="1">
    <location>
        <begin position="175"/>
        <end position="290"/>
    </location>
</feature>
<accession>A0A9P6CXN3</accession>
<keyword evidence="4" id="KW-1185">Reference proteome</keyword>
<evidence type="ECO:0000256" key="1">
    <source>
        <dbReference type="SAM" id="MobiDB-lite"/>
    </source>
</evidence>
<dbReference type="Proteomes" id="UP000807469">
    <property type="component" value="Unassembled WGS sequence"/>
</dbReference>
<name>A0A9P6CXN3_9AGAR</name>
<gene>
    <name evidence="3" type="ORF">BDN70DRAFT_929458</name>
</gene>
<feature type="compositionally biased region" description="Polar residues" evidence="1">
    <location>
        <begin position="242"/>
        <end position="263"/>
    </location>
</feature>
<proteinExistence type="predicted"/>
<evidence type="ECO:0000313" key="3">
    <source>
        <dbReference type="EMBL" id="KAF9483127.1"/>
    </source>
</evidence>
<comment type="caution">
    <text evidence="3">The sequence shown here is derived from an EMBL/GenBank/DDBJ whole genome shotgun (WGS) entry which is preliminary data.</text>
</comment>
<feature type="compositionally biased region" description="Polar residues" evidence="1">
    <location>
        <begin position="175"/>
        <end position="196"/>
    </location>
</feature>
<feature type="signal peptide" evidence="2">
    <location>
        <begin position="1"/>
        <end position="20"/>
    </location>
</feature>
<reference evidence="3" key="1">
    <citation type="submission" date="2020-11" db="EMBL/GenBank/DDBJ databases">
        <authorList>
            <consortium name="DOE Joint Genome Institute"/>
            <person name="Ahrendt S."/>
            <person name="Riley R."/>
            <person name="Andreopoulos W."/>
            <person name="Labutti K."/>
            <person name="Pangilinan J."/>
            <person name="Ruiz-Duenas F.J."/>
            <person name="Barrasa J.M."/>
            <person name="Sanchez-Garcia M."/>
            <person name="Camarero S."/>
            <person name="Miyauchi S."/>
            <person name="Serrano A."/>
            <person name="Linde D."/>
            <person name="Babiker R."/>
            <person name="Drula E."/>
            <person name="Ayuso-Fernandez I."/>
            <person name="Pacheco R."/>
            <person name="Padilla G."/>
            <person name="Ferreira P."/>
            <person name="Barriuso J."/>
            <person name="Kellner H."/>
            <person name="Castanera R."/>
            <person name="Alfaro M."/>
            <person name="Ramirez L."/>
            <person name="Pisabarro A.G."/>
            <person name="Kuo A."/>
            <person name="Tritt A."/>
            <person name="Lipzen A."/>
            <person name="He G."/>
            <person name="Yan M."/>
            <person name="Ng V."/>
            <person name="Cullen D."/>
            <person name="Martin F."/>
            <person name="Rosso M.-N."/>
            <person name="Henrissat B."/>
            <person name="Hibbett D."/>
            <person name="Martinez A.T."/>
            <person name="Grigoriev I.V."/>
        </authorList>
    </citation>
    <scope>NUCLEOTIDE SEQUENCE</scope>
    <source>
        <strain evidence="3">CIRM-BRFM 674</strain>
    </source>
</reference>